<evidence type="ECO:0000313" key="3">
    <source>
        <dbReference type="EMBL" id="EKX55550.1"/>
    </source>
</evidence>
<feature type="compositionally biased region" description="Basic and acidic residues" evidence="1">
    <location>
        <begin position="43"/>
        <end position="61"/>
    </location>
</feature>
<name>L1K4L2_GUITC</name>
<evidence type="ECO:0000313" key="2">
    <source>
        <dbReference type="EMBL" id="EKX55549.1"/>
    </source>
</evidence>
<dbReference type="PaxDb" id="55529-EKX55549"/>
<dbReference type="Proteomes" id="UP000011087">
    <property type="component" value="Unassembled WGS sequence"/>
</dbReference>
<dbReference type="RefSeq" id="XP_005842529.1">
    <property type="nucleotide sequence ID" value="XM_005842472.1"/>
</dbReference>
<reference evidence="2 5" key="1">
    <citation type="journal article" date="2012" name="Nature">
        <title>Algal genomes reveal evolutionary mosaicism and the fate of nucleomorphs.</title>
        <authorList>
            <consortium name="DOE Joint Genome Institute"/>
            <person name="Curtis B.A."/>
            <person name="Tanifuji G."/>
            <person name="Burki F."/>
            <person name="Gruber A."/>
            <person name="Irimia M."/>
            <person name="Maruyama S."/>
            <person name="Arias M.C."/>
            <person name="Ball S.G."/>
            <person name="Gile G.H."/>
            <person name="Hirakawa Y."/>
            <person name="Hopkins J.F."/>
            <person name="Kuo A."/>
            <person name="Rensing S.A."/>
            <person name="Schmutz J."/>
            <person name="Symeonidi A."/>
            <person name="Elias M."/>
            <person name="Eveleigh R.J."/>
            <person name="Herman E.K."/>
            <person name="Klute M.J."/>
            <person name="Nakayama T."/>
            <person name="Obornik M."/>
            <person name="Reyes-Prieto A."/>
            <person name="Armbrust E.V."/>
            <person name="Aves S.J."/>
            <person name="Beiko R.G."/>
            <person name="Coutinho P."/>
            <person name="Dacks J.B."/>
            <person name="Durnford D.G."/>
            <person name="Fast N.M."/>
            <person name="Green B.R."/>
            <person name="Grisdale C.J."/>
            <person name="Hempel F."/>
            <person name="Henrissat B."/>
            <person name="Hoppner M.P."/>
            <person name="Ishida K."/>
            <person name="Kim E."/>
            <person name="Koreny L."/>
            <person name="Kroth P.G."/>
            <person name="Liu Y."/>
            <person name="Malik S.B."/>
            <person name="Maier U.G."/>
            <person name="McRose D."/>
            <person name="Mock T."/>
            <person name="Neilson J.A."/>
            <person name="Onodera N.T."/>
            <person name="Poole A.M."/>
            <person name="Pritham E.J."/>
            <person name="Richards T.A."/>
            <person name="Rocap G."/>
            <person name="Roy S.W."/>
            <person name="Sarai C."/>
            <person name="Schaack S."/>
            <person name="Shirato S."/>
            <person name="Slamovits C.H."/>
            <person name="Spencer D.F."/>
            <person name="Suzuki S."/>
            <person name="Worden A.Z."/>
            <person name="Zauner S."/>
            <person name="Barry K."/>
            <person name="Bell C."/>
            <person name="Bharti A.K."/>
            <person name="Crow J.A."/>
            <person name="Grimwood J."/>
            <person name="Kramer R."/>
            <person name="Lindquist E."/>
            <person name="Lucas S."/>
            <person name="Salamov A."/>
            <person name="McFadden G.I."/>
            <person name="Lane C.E."/>
            <person name="Keeling P.J."/>
            <person name="Gray M.W."/>
            <person name="Grigoriev I.V."/>
            <person name="Archibald J.M."/>
        </authorList>
    </citation>
    <scope>NUCLEOTIDE SEQUENCE</scope>
    <source>
        <strain evidence="2 5">CCMP2712</strain>
    </source>
</reference>
<dbReference type="GeneID" id="17312228"/>
<feature type="region of interest" description="Disordered" evidence="1">
    <location>
        <begin position="36"/>
        <end position="74"/>
    </location>
</feature>
<reference evidence="5" key="2">
    <citation type="submission" date="2012-11" db="EMBL/GenBank/DDBJ databases">
        <authorList>
            <person name="Kuo A."/>
            <person name="Curtis B.A."/>
            <person name="Tanifuji G."/>
            <person name="Burki F."/>
            <person name="Gruber A."/>
            <person name="Irimia M."/>
            <person name="Maruyama S."/>
            <person name="Arias M.C."/>
            <person name="Ball S.G."/>
            <person name="Gile G.H."/>
            <person name="Hirakawa Y."/>
            <person name="Hopkins J.F."/>
            <person name="Rensing S.A."/>
            <person name="Schmutz J."/>
            <person name="Symeonidi A."/>
            <person name="Elias M."/>
            <person name="Eveleigh R.J."/>
            <person name="Herman E.K."/>
            <person name="Klute M.J."/>
            <person name="Nakayama T."/>
            <person name="Obornik M."/>
            <person name="Reyes-Prieto A."/>
            <person name="Armbrust E.V."/>
            <person name="Aves S.J."/>
            <person name="Beiko R.G."/>
            <person name="Coutinho P."/>
            <person name="Dacks J.B."/>
            <person name="Durnford D.G."/>
            <person name="Fast N.M."/>
            <person name="Green B.R."/>
            <person name="Grisdale C."/>
            <person name="Hempe F."/>
            <person name="Henrissat B."/>
            <person name="Hoppner M.P."/>
            <person name="Ishida K.-I."/>
            <person name="Kim E."/>
            <person name="Koreny L."/>
            <person name="Kroth P.G."/>
            <person name="Liu Y."/>
            <person name="Malik S.-B."/>
            <person name="Maier U.G."/>
            <person name="McRose D."/>
            <person name="Mock T."/>
            <person name="Neilson J.A."/>
            <person name="Onodera N.T."/>
            <person name="Poole A.M."/>
            <person name="Pritham E.J."/>
            <person name="Richards T.A."/>
            <person name="Rocap G."/>
            <person name="Roy S.W."/>
            <person name="Sarai C."/>
            <person name="Schaack S."/>
            <person name="Shirato S."/>
            <person name="Slamovits C.H."/>
            <person name="Spencer D.F."/>
            <person name="Suzuki S."/>
            <person name="Worden A.Z."/>
            <person name="Zauner S."/>
            <person name="Barry K."/>
            <person name="Bell C."/>
            <person name="Bharti A.K."/>
            <person name="Crow J.A."/>
            <person name="Grimwood J."/>
            <person name="Kramer R."/>
            <person name="Lindquist E."/>
            <person name="Lucas S."/>
            <person name="Salamov A."/>
            <person name="McFadden G.I."/>
            <person name="Lane C.E."/>
            <person name="Keeling P.J."/>
            <person name="Gray M.W."/>
            <person name="Grigoriev I.V."/>
            <person name="Archibald J.M."/>
        </authorList>
    </citation>
    <scope>NUCLEOTIDE SEQUENCE</scope>
    <source>
        <strain evidence="5">CCMP2712</strain>
    </source>
</reference>
<dbReference type="AlphaFoldDB" id="L1K4L2"/>
<proteinExistence type="predicted"/>
<reference evidence="4" key="3">
    <citation type="submission" date="2015-06" db="UniProtKB">
        <authorList>
            <consortium name="EnsemblProtists"/>
        </authorList>
    </citation>
    <scope>IDENTIFICATION</scope>
</reference>
<dbReference type="EnsemblProtists" id="EKX55550">
    <property type="protein sequence ID" value="EKX55550"/>
    <property type="gene ID" value="GUITHDRAFT_131720"/>
</dbReference>
<dbReference type="RefSeq" id="XP_005842530.1">
    <property type="nucleotide sequence ID" value="XM_005842473.1"/>
</dbReference>
<dbReference type="GeneID" id="17312229"/>
<dbReference type="EMBL" id="JH992965">
    <property type="protein sequence ID" value="EKX55549.1"/>
    <property type="molecule type" value="Genomic_DNA"/>
</dbReference>
<accession>L1K4L2</accession>
<keyword evidence="5" id="KW-1185">Reference proteome</keyword>
<evidence type="ECO:0000256" key="1">
    <source>
        <dbReference type="SAM" id="MobiDB-lite"/>
    </source>
</evidence>
<sequence>MCIQTFSVSRTALIASANASPALPFCMPLPMCSGPESFPSSHVPEHKVKHEAEDTRDHEPAEEPEVSTLVSEDTKLSERYARLSLVKQKQVEALSHSIAYIEKLQAEAGGSVDGTRMPCARPSARIKQDVVKCVK</sequence>
<dbReference type="KEGG" id="gtt:GUITHDRAFT_131720"/>
<dbReference type="EnsemblProtists" id="EKX55549">
    <property type="protein sequence ID" value="EKX55549"/>
    <property type="gene ID" value="GUITHDRAFT_99324"/>
</dbReference>
<evidence type="ECO:0000313" key="5">
    <source>
        <dbReference type="Proteomes" id="UP000011087"/>
    </source>
</evidence>
<dbReference type="KEGG" id="gtt:GUITHDRAFT_99324"/>
<evidence type="ECO:0000313" key="4">
    <source>
        <dbReference type="EnsemblProtists" id="EKX55549"/>
    </source>
</evidence>
<dbReference type="HOGENOM" id="CLU_2054171_0_0_1"/>
<protein>
    <submittedName>
        <fullName evidence="2 4">Uncharacterized protein</fullName>
    </submittedName>
</protein>
<organism evidence="2">
    <name type="scientific">Guillardia theta (strain CCMP2712)</name>
    <name type="common">Cryptophyte</name>
    <dbReference type="NCBI Taxonomy" id="905079"/>
    <lineage>
        <taxon>Eukaryota</taxon>
        <taxon>Cryptophyceae</taxon>
        <taxon>Pyrenomonadales</taxon>
        <taxon>Geminigeraceae</taxon>
        <taxon>Guillardia</taxon>
    </lineage>
</organism>
<gene>
    <name evidence="3" type="ORF">GUITHDRAFT_131720</name>
    <name evidence="2" type="ORF">GUITHDRAFT_99324</name>
</gene>
<dbReference type="EMBL" id="JH992965">
    <property type="protein sequence ID" value="EKX55550.1"/>
    <property type="molecule type" value="Genomic_DNA"/>
</dbReference>